<evidence type="ECO:0000313" key="2">
    <source>
        <dbReference type="EMBL" id="KAF6035276.1"/>
    </source>
</evidence>
<dbReference type="Proteomes" id="UP000593567">
    <property type="component" value="Unassembled WGS sequence"/>
</dbReference>
<feature type="compositionally biased region" description="Basic and acidic residues" evidence="1">
    <location>
        <begin position="160"/>
        <end position="173"/>
    </location>
</feature>
<feature type="region of interest" description="Disordered" evidence="1">
    <location>
        <begin position="440"/>
        <end position="546"/>
    </location>
</feature>
<feature type="compositionally biased region" description="Basic residues" evidence="1">
    <location>
        <begin position="1127"/>
        <end position="1144"/>
    </location>
</feature>
<feature type="compositionally biased region" description="Basic and acidic residues" evidence="1">
    <location>
        <begin position="729"/>
        <end position="747"/>
    </location>
</feature>
<reference evidence="2" key="1">
    <citation type="submission" date="2020-06" db="EMBL/GenBank/DDBJ databases">
        <title>Draft genome of Bugula neritina, a colonial animal packing powerful symbionts and potential medicines.</title>
        <authorList>
            <person name="Rayko M."/>
        </authorList>
    </citation>
    <scope>NUCLEOTIDE SEQUENCE [LARGE SCALE GENOMIC DNA]</scope>
    <source>
        <strain evidence="2">Kwan_BN1</strain>
    </source>
</reference>
<feature type="compositionally biased region" description="Basic and acidic residues" evidence="1">
    <location>
        <begin position="754"/>
        <end position="772"/>
    </location>
</feature>
<accession>A0A7J7KCL2</accession>
<feature type="region of interest" description="Disordered" evidence="1">
    <location>
        <begin position="675"/>
        <end position="927"/>
    </location>
</feature>
<feature type="compositionally biased region" description="Low complexity" evidence="1">
    <location>
        <begin position="520"/>
        <end position="532"/>
    </location>
</feature>
<feature type="compositionally biased region" description="Basic and acidic residues" evidence="1">
    <location>
        <begin position="608"/>
        <end position="633"/>
    </location>
</feature>
<dbReference type="OrthoDB" id="18853at2759"/>
<feature type="compositionally biased region" description="Basic and acidic residues" evidence="1">
    <location>
        <begin position="901"/>
        <end position="912"/>
    </location>
</feature>
<feature type="region of interest" description="Disordered" evidence="1">
    <location>
        <begin position="109"/>
        <end position="231"/>
    </location>
</feature>
<dbReference type="EMBL" id="VXIV02000903">
    <property type="protein sequence ID" value="KAF6035276.1"/>
    <property type="molecule type" value="Genomic_DNA"/>
</dbReference>
<evidence type="ECO:0000256" key="1">
    <source>
        <dbReference type="SAM" id="MobiDB-lite"/>
    </source>
</evidence>
<dbReference type="SUPFAM" id="SSF57716">
    <property type="entry name" value="Glucocorticoid receptor-like (DNA-binding domain)"/>
    <property type="match status" value="1"/>
</dbReference>
<gene>
    <name evidence="2" type="ORF">EB796_006413</name>
</gene>
<feature type="compositionally biased region" description="Basic residues" evidence="1">
    <location>
        <begin position="507"/>
        <end position="519"/>
    </location>
</feature>
<feature type="compositionally biased region" description="Low complexity" evidence="1">
    <location>
        <begin position="285"/>
        <end position="345"/>
    </location>
</feature>
<feature type="compositionally biased region" description="Low complexity" evidence="1">
    <location>
        <begin position="115"/>
        <end position="130"/>
    </location>
</feature>
<dbReference type="PANTHER" id="PTHR48125:SF12">
    <property type="entry name" value="AT HOOK TRANSCRIPTION FACTOR FAMILY-RELATED"/>
    <property type="match status" value="1"/>
</dbReference>
<feature type="compositionally biased region" description="Basic and acidic residues" evidence="1">
    <location>
        <begin position="267"/>
        <end position="276"/>
    </location>
</feature>
<feature type="compositionally biased region" description="Low complexity" evidence="1">
    <location>
        <begin position="569"/>
        <end position="582"/>
    </location>
</feature>
<sequence length="1152" mass="122670">MVRLETPDKLSIITYVAQLHNCFKEMEPAGGPGVKTAAPKRHSTPVHRSVTMRSPESKRKPVLSANKKEDSGSLSSGGDICEACDGKVYIIEKHMADGKLYHRSCYKRSSRPERPSSALVSSQQAPSAPSTPLRPVSLVSNGLKKPSTSLPSTPSTPPDPRPEWQRKLLEKSANRRNIVGATNRASALDPVNENSSSVKGGLSGAATKLPKTEAERVQLRSKPVDSLKKNPLPRAVSVGVDLDERISKLRQLRESAKASGGNPAVRAKLEKLRERTLAGSSKLASTDSTDNTSKSGTNSTNSTSMNSTANATSETISSTTTESDSASITRVTSSTESSSQSTASENQEEAEEVGVQDVEVGESPTKSEKEARHADSSNSNDSVIESSTSAQLSSQNTDDDVTSEDVKQPHSSSVSISVTGSIHQESAVLEADSNLVSDISLERQTAGEPKASLESAAAKVDRIPSVPASKHSTNPFEDDDEEESQPALSQAADTVQLRVSSPPQAPARHKRSPVAKSKAHSPSAATSSPSSKLTGSTPVTDDTILPAKSAQSSLNVTVSSHLVNIPPSAAAAASKSVDAVTVGDEAEDAEALNDLEEATRTGEVGGNFRKEESGEESGKSDDDITDPTCKEDADWSATKPVASAEDINDQVVSPNTDCAEDVNAGVTAEQVLVEASTSATEEVVETAEDVKVVSDDSEPAASPDPEVRVAAEEPQTESREGSEGSGEGTTEKVPEAEEPQTESREGSEGSGEGTTEKVPEAEEPQAESKEGSEGNGEETVEKVPEAEEPEANEGESVNNPEASVDMKAEMEERKESTEAGAVEDSLSDSAPEDVIISAADAGKDSKPERPPVSPAVTKKWNNNDVSKAGNGVLSSPEPSAVVMRQRENKSKVSQRAVTAVHDSKSNFHESHENMIPPPPKPARQSAIVTAGPEAKNSWENALESWSDKRKEQRSTWYKTETYPAENSDYDESLNPFADDLDESEKVELSDQQPNIDTNTETPLRKKIIPSNPFESSDEDDVPSLDNRKIIPEQIPAVKSKDTPNTKRLSETGSKRATPKKKAAPPPPQTPPTSTQTPPTSTQTPPTSTQSQPLDSTTAQTKQPDKSAEIFITEPEINEDAKSADVQKKKHRPAPPRPLPPKRRIYPVFQLSV</sequence>
<dbReference type="PANTHER" id="PTHR48125">
    <property type="entry name" value="LP07818P1"/>
    <property type="match status" value="1"/>
</dbReference>
<feature type="region of interest" description="Disordered" evidence="1">
    <location>
        <begin position="252"/>
        <end position="419"/>
    </location>
</feature>
<feature type="compositionally biased region" description="Low complexity" evidence="1">
    <location>
        <begin position="1071"/>
        <end position="1097"/>
    </location>
</feature>
<feature type="compositionally biased region" description="Polar residues" evidence="1">
    <location>
        <begin position="989"/>
        <end position="1001"/>
    </location>
</feature>
<feature type="compositionally biased region" description="Acidic residues" evidence="1">
    <location>
        <begin position="584"/>
        <end position="596"/>
    </location>
</feature>
<feature type="compositionally biased region" description="Basic and acidic residues" evidence="1">
    <location>
        <begin position="210"/>
        <end position="228"/>
    </location>
</feature>
<feature type="compositionally biased region" description="Low complexity" evidence="1">
    <location>
        <begin position="376"/>
        <end position="389"/>
    </location>
</feature>
<comment type="caution">
    <text evidence="2">The sequence shown here is derived from an EMBL/GenBank/DDBJ whole genome shotgun (WGS) entry which is preliminary data.</text>
</comment>
<name>A0A7J7KCL2_BUGNE</name>
<feature type="region of interest" description="Disordered" evidence="1">
    <location>
        <begin position="30"/>
        <end position="77"/>
    </location>
</feature>
<feature type="compositionally biased region" description="Basic and acidic residues" evidence="1">
    <location>
        <begin position="804"/>
        <end position="817"/>
    </location>
</feature>
<proteinExistence type="predicted"/>
<dbReference type="AlphaFoldDB" id="A0A7J7KCL2"/>
<feature type="compositionally biased region" description="Polar residues" evidence="1">
    <location>
        <begin position="486"/>
        <end position="502"/>
    </location>
</feature>
<organism evidence="2 3">
    <name type="scientific">Bugula neritina</name>
    <name type="common">Brown bryozoan</name>
    <name type="synonym">Sertularia neritina</name>
    <dbReference type="NCBI Taxonomy" id="10212"/>
    <lineage>
        <taxon>Eukaryota</taxon>
        <taxon>Metazoa</taxon>
        <taxon>Spiralia</taxon>
        <taxon>Lophotrochozoa</taxon>
        <taxon>Bryozoa</taxon>
        <taxon>Gymnolaemata</taxon>
        <taxon>Cheilostomatida</taxon>
        <taxon>Flustrina</taxon>
        <taxon>Buguloidea</taxon>
        <taxon>Bugulidae</taxon>
        <taxon>Bugula</taxon>
    </lineage>
</organism>
<feature type="compositionally biased region" description="Basic and acidic residues" evidence="1">
    <location>
        <begin position="365"/>
        <end position="375"/>
    </location>
</feature>
<feature type="region of interest" description="Disordered" evidence="1">
    <location>
        <begin position="943"/>
        <end position="1152"/>
    </location>
</feature>
<evidence type="ECO:0000313" key="3">
    <source>
        <dbReference type="Proteomes" id="UP000593567"/>
    </source>
</evidence>
<dbReference type="Gene3D" id="2.10.110.10">
    <property type="entry name" value="Cysteine Rich Protein"/>
    <property type="match status" value="1"/>
</dbReference>
<feature type="compositionally biased region" description="Basic and acidic residues" evidence="1">
    <location>
        <begin position="1038"/>
        <end position="1053"/>
    </location>
</feature>
<feature type="region of interest" description="Disordered" evidence="1">
    <location>
        <begin position="569"/>
        <end position="660"/>
    </location>
</feature>
<feature type="compositionally biased region" description="Basic and acidic residues" evidence="1">
    <location>
        <begin position="705"/>
        <end position="722"/>
    </location>
</feature>
<keyword evidence="3" id="KW-1185">Reference proteome</keyword>
<protein>
    <submittedName>
        <fullName evidence="2">Uncharacterized protein</fullName>
    </submittedName>
</protein>